<dbReference type="SUPFAM" id="SSF52540">
    <property type="entry name" value="P-loop containing nucleoside triphosphate hydrolases"/>
    <property type="match status" value="1"/>
</dbReference>
<keyword evidence="2" id="KW-0813">Transport</keyword>
<name>A8FXP5_SHESH</name>
<dbReference type="PROSITE" id="PS00211">
    <property type="entry name" value="ABC_TRANSPORTER_1"/>
    <property type="match status" value="1"/>
</dbReference>
<dbReference type="GO" id="GO:0016020">
    <property type="term" value="C:membrane"/>
    <property type="evidence" value="ECO:0007669"/>
    <property type="project" value="InterPro"/>
</dbReference>
<protein>
    <submittedName>
        <fullName evidence="6">ABC transporter related</fullName>
    </submittedName>
</protein>
<evidence type="ECO:0000259" key="5">
    <source>
        <dbReference type="PROSITE" id="PS50893"/>
    </source>
</evidence>
<dbReference type="Proteomes" id="UP000002015">
    <property type="component" value="Chromosome"/>
</dbReference>
<dbReference type="HOGENOM" id="CLU_000604_1_2_6"/>
<dbReference type="GO" id="GO:0140359">
    <property type="term" value="F:ABC-type transporter activity"/>
    <property type="evidence" value="ECO:0007669"/>
    <property type="project" value="InterPro"/>
</dbReference>
<dbReference type="PANTHER" id="PTHR46743:SF2">
    <property type="entry name" value="TEICHOIC ACIDS EXPORT ATP-BINDING PROTEIN TAGH"/>
    <property type="match status" value="1"/>
</dbReference>
<evidence type="ECO:0000313" key="7">
    <source>
        <dbReference type="Proteomes" id="UP000002015"/>
    </source>
</evidence>
<accession>A8FXP5</accession>
<dbReference type="InterPro" id="IPR027417">
    <property type="entry name" value="P-loop_NTPase"/>
</dbReference>
<dbReference type="InterPro" id="IPR003439">
    <property type="entry name" value="ABC_transporter-like_ATP-bd"/>
</dbReference>
<dbReference type="CDD" id="cd03220">
    <property type="entry name" value="ABC_KpsT_Wzt"/>
    <property type="match status" value="1"/>
</dbReference>
<dbReference type="InterPro" id="IPR015860">
    <property type="entry name" value="ABC_transpr_TagH-like"/>
</dbReference>
<dbReference type="KEGG" id="sse:Ssed_3014"/>
<dbReference type="InterPro" id="IPR050683">
    <property type="entry name" value="Bact_Polysacc_Export_ATP-bd"/>
</dbReference>
<comment type="similarity">
    <text evidence="1">Belongs to the ABC transporter superfamily.</text>
</comment>
<dbReference type="OrthoDB" id="9778870at2"/>
<dbReference type="InterPro" id="IPR017871">
    <property type="entry name" value="ABC_transporter-like_CS"/>
</dbReference>
<dbReference type="PROSITE" id="PS50893">
    <property type="entry name" value="ABC_TRANSPORTER_2"/>
    <property type="match status" value="1"/>
</dbReference>
<dbReference type="Gene3D" id="3.40.50.300">
    <property type="entry name" value="P-loop containing nucleotide triphosphate hydrolases"/>
    <property type="match status" value="1"/>
</dbReference>
<proteinExistence type="inferred from homology"/>
<dbReference type="Pfam" id="PF00005">
    <property type="entry name" value="ABC_tran"/>
    <property type="match status" value="1"/>
</dbReference>
<organism evidence="6 7">
    <name type="scientific">Shewanella sediminis (strain HAW-EB3)</name>
    <dbReference type="NCBI Taxonomy" id="425104"/>
    <lineage>
        <taxon>Bacteria</taxon>
        <taxon>Pseudomonadati</taxon>
        <taxon>Pseudomonadota</taxon>
        <taxon>Gammaproteobacteria</taxon>
        <taxon>Alteromonadales</taxon>
        <taxon>Shewanellaceae</taxon>
        <taxon>Shewanella</taxon>
    </lineage>
</organism>
<dbReference type="STRING" id="425104.Ssed_3014"/>
<evidence type="ECO:0000256" key="2">
    <source>
        <dbReference type="ARBA" id="ARBA00022448"/>
    </source>
</evidence>
<dbReference type="GO" id="GO:0005524">
    <property type="term" value="F:ATP binding"/>
    <property type="evidence" value="ECO:0007669"/>
    <property type="project" value="UniProtKB-KW"/>
</dbReference>
<evidence type="ECO:0000313" key="6">
    <source>
        <dbReference type="EMBL" id="ABV37618.1"/>
    </source>
</evidence>
<evidence type="ECO:0000256" key="1">
    <source>
        <dbReference type="ARBA" id="ARBA00005417"/>
    </source>
</evidence>
<feature type="domain" description="ABC transporter" evidence="5">
    <location>
        <begin position="9"/>
        <end position="237"/>
    </location>
</feature>
<dbReference type="SMART" id="SM00382">
    <property type="entry name" value="AAA"/>
    <property type="match status" value="1"/>
</dbReference>
<dbReference type="PANTHER" id="PTHR46743">
    <property type="entry name" value="TEICHOIC ACIDS EXPORT ATP-BINDING PROTEIN TAGH"/>
    <property type="match status" value="1"/>
</dbReference>
<dbReference type="GO" id="GO:0016887">
    <property type="term" value="F:ATP hydrolysis activity"/>
    <property type="evidence" value="ECO:0007669"/>
    <property type="project" value="InterPro"/>
</dbReference>
<gene>
    <name evidence="6" type="ordered locus">Ssed_3014</name>
</gene>
<dbReference type="AlphaFoldDB" id="A8FXP5"/>
<dbReference type="EMBL" id="CP000821">
    <property type="protein sequence ID" value="ABV37618.1"/>
    <property type="molecule type" value="Genomic_DNA"/>
</dbReference>
<dbReference type="InterPro" id="IPR003593">
    <property type="entry name" value="AAA+_ATPase"/>
</dbReference>
<sequence>MNNSAILSVRNLTLEYQTRSGFLKLFTHKAIDNVSFEVQKGEVFGVLGRNGSGKSSLLKVLAGTIQPDSGEVICPPNTTRSLLALGLGFNNNLSGRDNALISCLLNGYSKQESQPIIEQVKAFAELGKFFEQPVKTYSAGMRSRLGFATAIFTQVDIMLIDETLSVGDSAFKLKAETALKEKITNNEQTIIFVSHSIQQIKKLCQRCLWLEKGVAKQLGTTDSVMENYLADKQETVKI</sequence>
<reference evidence="6 7" key="1">
    <citation type="submission" date="2007-08" db="EMBL/GenBank/DDBJ databases">
        <title>Complete sequence of Shewanella sediminis HAW-EB3.</title>
        <authorList>
            <consortium name="US DOE Joint Genome Institute"/>
            <person name="Copeland A."/>
            <person name="Lucas S."/>
            <person name="Lapidus A."/>
            <person name="Barry K."/>
            <person name="Glavina del Rio T."/>
            <person name="Dalin E."/>
            <person name="Tice H."/>
            <person name="Pitluck S."/>
            <person name="Chertkov O."/>
            <person name="Brettin T."/>
            <person name="Bruce D."/>
            <person name="Detter J.C."/>
            <person name="Han C."/>
            <person name="Schmutz J."/>
            <person name="Larimer F."/>
            <person name="Land M."/>
            <person name="Hauser L."/>
            <person name="Kyrpides N."/>
            <person name="Kim E."/>
            <person name="Zhao J.-S."/>
            <person name="Richardson P."/>
        </authorList>
    </citation>
    <scope>NUCLEOTIDE SEQUENCE [LARGE SCALE GENOMIC DNA]</scope>
    <source>
        <strain evidence="6 7">HAW-EB3</strain>
    </source>
</reference>
<evidence type="ECO:0000256" key="4">
    <source>
        <dbReference type="ARBA" id="ARBA00022840"/>
    </source>
</evidence>
<dbReference type="eggNOG" id="COG1134">
    <property type="taxonomic scope" value="Bacteria"/>
</dbReference>
<keyword evidence="4" id="KW-0067">ATP-binding</keyword>
<keyword evidence="7" id="KW-1185">Reference proteome</keyword>
<dbReference type="RefSeq" id="WP_012143348.1">
    <property type="nucleotide sequence ID" value="NC_009831.1"/>
</dbReference>
<evidence type="ECO:0000256" key="3">
    <source>
        <dbReference type="ARBA" id="ARBA00022741"/>
    </source>
</evidence>
<keyword evidence="3" id="KW-0547">Nucleotide-binding</keyword>